<evidence type="ECO:0000256" key="5">
    <source>
        <dbReference type="SAM" id="MobiDB-lite"/>
    </source>
</evidence>
<feature type="transmembrane region" description="Helical" evidence="6">
    <location>
        <begin position="79"/>
        <end position="99"/>
    </location>
</feature>
<feature type="transmembrane region" description="Helical" evidence="6">
    <location>
        <begin position="171"/>
        <end position="191"/>
    </location>
</feature>
<accession>A0A0E9MR06</accession>
<evidence type="ECO:0000256" key="2">
    <source>
        <dbReference type="ARBA" id="ARBA00022692"/>
    </source>
</evidence>
<reference evidence="7 8" key="1">
    <citation type="submission" date="2015-04" db="EMBL/GenBank/DDBJ databases">
        <title>Whole genome shotgun sequence of Sphingomonas changbaiensis NBRC 104936.</title>
        <authorList>
            <person name="Katano-Makiyama Y."/>
            <person name="Hosoyama A."/>
            <person name="Hashimoto M."/>
            <person name="Noguchi M."/>
            <person name="Tsuchikane K."/>
            <person name="Ohji S."/>
            <person name="Yamazoe A."/>
            <person name="Ichikawa N."/>
            <person name="Kimura A."/>
            <person name="Fujita N."/>
        </authorList>
    </citation>
    <scope>NUCLEOTIDE SEQUENCE [LARGE SCALE GENOMIC DNA]</scope>
    <source>
        <strain evidence="7 8">NBRC 104936</strain>
    </source>
</reference>
<dbReference type="STRING" id="1219043.SCH01S_45_00600"/>
<dbReference type="Proteomes" id="UP000033202">
    <property type="component" value="Unassembled WGS sequence"/>
</dbReference>
<evidence type="ECO:0000313" key="8">
    <source>
        <dbReference type="Proteomes" id="UP000033202"/>
    </source>
</evidence>
<dbReference type="InterPro" id="IPR023271">
    <property type="entry name" value="Aquaporin-like"/>
</dbReference>
<dbReference type="PANTHER" id="PTHR30520">
    <property type="entry name" value="FORMATE TRANSPORTER-RELATED"/>
    <property type="match status" value="1"/>
</dbReference>
<comment type="subcellular location">
    <subcellularLocation>
        <location evidence="1">Membrane</location>
        <topology evidence="1">Multi-pass membrane protein</topology>
    </subcellularLocation>
</comment>
<feature type="transmembrane region" description="Helical" evidence="6">
    <location>
        <begin position="203"/>
        <end position="231"/>
    </location>
</feature>
<keyword evidence="4 6" id="KW-0472">Membrane</keyword>
<evidence type="ECO:0000256" key="3">
    <source>
        <dbReference type="ARBA" id="ARBA00022989"/>
    </source>
</evidence>
<dbReference type="PANTHER" id="PTHR30520:SF2">
    <property type="entry name" value="INNER MEMBRANE PROTEIN YFDC"/>
    <property type="match status" value="1"/>
</dbReference>
<dbReference type="EMBL" id="BBWU01000045">
    <property type="protein sequence ID" value="GAO40217.1"/>
    <property type="molecule type" value="Genomic_DNA"/>
</dbReference>
<dbReference type="GO" id="GO:0005886">
    <property type="term" value="C:plasma membrane"/>
    <property type="evidence" value="ECO:0007669"/>
    <property type="project" value="TreeGrafter"/>
</dbReference>
<evidence type="ECO:0000313" key="7">
    <source>
        <dbReference type="EMBL" id="GAO40217.1"/>
    </source>
</evidence>
<gene>
    <name evidence="7" type="ORF">SCH01S_45_00600</name>
</gene>
<feature type="transmembrane region" description="Helical" evidence="6">
    <location>
        <begin position="46"/>
        <end position="67"/>
    </location>
</feature>
<dbReference type="RefSeq" id="WP_046349013.1">
    <property type="nucleotide sequence ID" value="NZ_BBWU01000045.1"/>
</dbReference>
<dbReference type="Pfam" id="PF01226">
    <property type="entry name" value="Form_Nir_trans"/>
    <property type="match status" value="1"/>
</dbReference>
<dbReference type="GO" id="GO:0015499">
    <property type="term" value="F:formate transmembrane transporter activity"/>
    <property type="evidence" value="ECO:0007669"/>
    <property type="project" value="TreeGrafter"/>
</dbReference>
<comment type="caution">
    <text evidence="7">The sequence shown here is derived from an EMBL/GenBank/DDBJ whole genome shotgun (WGS) entry which is preliminary data.</text>
</comment>
<evidence type="ECO:0008006" key="9">
    <source>
        <dbReference type="Google" id="ProtNLM"/>
    </source>
</evidence>
<keyword evidence="3 6" id="KW-1133">Transmembrane helix</keyword>
<proteinExistence type="predicted"/>
<keyword evidence="8" id="KW-1185">Reference proteome</keyword>
<sequence>MADPAQNLSPKEREQVEENSPAPAKVVHASISKQGEEELERPTSSLFWSAVAAGIAIMASVSVSGALHRYLPDAPWREAVVAFGYPVGFLIVVLGRMQLFTEQTVVAILPFARETTWHNAGRVARLWGIVFAGNLVGTAAVTALAAQGHVQSPAMLDGMVAVASRLQERDAFDTMMQAIPAGFIMASVAWIRSANNETGFSVVLVLTLAISLCGFAHVIAGAAEAFLLMWAGRADLGWVFGSFLLPALAGNIIGGTGLFAVLAHAQVSQEI</sequence>
<name>A0A0E9MR06_9SPHN</name>
<keyword evidence="2 6" id="KW-0812">Transmembrane</keyword>
<dbReference type="Gene3D" id="1.20.1080.10">
    <property type="entry name" value="Glycerol uptake facilitator protein"/>
    <property type="match status" value="1"/>
</dbReference>
<feature type="region of interest" description="Disordered" evidence="5">
    <location>
        <begin position="1"/>
        <end position="27"/>
    </location>
</feature>
<evidence type="ECO:0000256" key="6">
    <source>
        <dbReference type="SAM" id="Phobius"/>
    </source>
</evidence>
<feature type="transmembrane region" description="Helical" evidence="6">
    <location>
        <begin position="126"/>
        <end position="150"/>
    </location>
</feature>
<dbReference type="AlphaFoldDB" id="A0A0E9MR06"/>
<organism evidence="7 8">
    <name type="scientific">Sphingomonas changbaiensis NBRC 104936</name>
    <dbReference type="NCBI Taxonomy" id="1219043"/>
    <lineage>
        <taxon>Bacteria</taxon>
        <taxon>Pseudomonadati</taxon>
        <taxon>Pseudomonadota</taxon>
        <taxon>Alphaproteobacteria</taxon>
        <taxon>Sphingomonadales</taxon>
        <taxon>Sphingomonadaceae</taxon>
        <taxon>Sphingomonas</taxon>
    </lineage>
</organism>
<dbReference type="InterPro" id="IPR000292">
    <property type="entry name" value="For/NO2_transpt"/>
</dbReference>
<protein>
    <recommendedName>
        <fullName evidence="9">Transporter</fullName>
    </recommendedName>
</protein>
<evidence type="ECO:0000256" key="4">
    <source>
        <dbReference type="ARBA" id="ARBA00023136"/>
    </source>
</evidence>
<evidence type="ECO:0000256" key="1">
    <source>
        <dbReference type="ARBA" id="ARBA00004141"/>
    </source>
</evidence>
<feature type="transmembrane region" description="Helical" evidence="6">
    <location>
        <begin position="243"/>
        <end position="265"/>
    </location>
</feature>